<dbReference type="RefSeq" id="WP_106729543.1">
    <property type="nucleotide sequence ID" value="NZ_PXYG01000003.1"/>
</dbReference>
<dbReference type="GO" id="GO:0016491">
    <property type="term" value="F:oxidoreductase activity"/>
    <property type="evidence" value="ECO:0007669"/>
    <property type="project" value="InterPro"/>
</dbReference>
<dbReference type="CDD" id="cd13889">
    <property type="entry name" value="CuRO_3_BOD"/>
    <property type="match status" value="1"/>
</dbReference>
<dbReference type="SUPFAM" id="SSF49503">
    <property type="entry name" value="Cupredoxins"/>
    <property type="match status" value="2"/>
</dbReference>
<feature type="chain" id="PRO_5015189443" evidence="3">
    <location>
        <begin position="30"/>
        <end position="1088"/>
    </location>
</feature>
<organism evidence="5 6">
    <name type="scientific">Zobellella endophytica</name>
    <dbReference type="NCBI Taxonomy" id="2116700"/>
    <lineage>
        <taxon>Bacteria</taxon>
        <taxon>Pseudomonadati</taxon>
        <taxon>Pseudomonadota</taxon>
        <taxon>Gammaproteobacteria</taxon>
        <taxon>Aeromonadales</taxon>
        <taxon>Aeromonadaceae</taxon>
        <taxon>Zobellella</taxon>
    </lineage>
</organism>
<keyword evidence="1" id="KW-0479">Metal-binding</keyword>
<dbReference type="CDD" id="cd13866">
    <property type="entry name" value="CuRO_2_BOD"/>
    <property type="match status" value="1"/>
</dbReference>
<dbReference type="InterPro" id="IPR011706">
    <property type="entry name" value="Cu-oxidase_C"/>
</dbReference>
<keyword evidence="3" id="KW-0732">Signal</keyword>
<dbReference type="PANTHER" id="PTHR48267:SF1">
    <property type="entry name" value="BILIRUBIN OXIDASE"/>
    <property type="match status" value="1"/>
</dbReference>
<dbReference type="InterPro" id="IPR008972">
    <property type="entry name" value="Cupredoxin"/>
</dbReference>
<dbReference type="PROSITE" id="PS00080">
    <property type="entry name" value="MULTICOPPER_OXIDASE2"/>
    <property type="match status" value="1"/>
</dbReference>
<feature type="domain" description="Plastocyanin-like" evidence="4">
    <location>
        <begin position="784"/>
        <end position="873"/>
    </location>
</feature>
<reference evidence="5 6" key="1">
    <citation type="submission" date="2018-03" db="EMBL/GenBank/DDBJ databases">
        <title>The draft genome of Zobellella sp. 59N8.</title>
        <authorList>
            <person name="Liu L."/>
            <person name="Li L."/>
            <person name="Zhang X."/>
            <person name="Liang L."/>
            <person name="Wang T."/>
        </authorList>
    </citation>
    <scope>NUCLEOTIDE SEQUENCE [LARGE SCALE GENOMIC DNA]</scope>
    <source>
        <strain evidence="5 6">59N8</strain>
    </source>
</reference>
<dbReference type="Proteomes" id="UP000240243">
    <property type="component" value="Unassembled WGS sequence"/>
</dbReference>
<name>A0A2P7R642_9GAMM</name>
<feature type="compositionally biased region" description="Basic and acidic residues" evidence="2">
    <location>
        <begin position="995"/>
        <end position="1075"/>
    </location>
</feature>
<dbReference type="EMBL" id="PXYG01000003">
    <property type="protein sequence ID" value="PSJ45680.1"/>
    <property type="molecule type" value="Genomic_DNA"/>
</dbReference>
<proteinExistence type="predicted"/>
<dbReference type="Gene3D" id="2.60.40.420">
    <property type="entry name" value="Cupredoxins - blue copper proteins"/>
    <property type="match status" value="3"/>
</dbReference>
<dbReference type="InterPro" id="IPR002355">
    <property type="entry name" value="Cu_oxidase_Cu_BS"/>
</dbReference>
<dbReference type="AlphaFoldDB" id="A0A2P7R642"/>
<evidence type="ECO:0000256" key="2">
    <source>
        <dbReference type="SAM" id="MobiDB-lite"/>
    </source>
</evidence>
<feature type="signal peptide" evidence="3">
    <location>
        <begin position="1"/>
        <end position="29"/>
    </location>
</feature>
<evidence type="ECO:0000313" key="5">
    <source>
        <dbReference type="EMBL" id="PSJ45680.1"/>
    </source>
</evidence>
<keyword evidence="6" id="KW-1185">Reference proteome</keyword>
<dbReference type="PANTHER" id="PTHR48267">
    <property type="entry name" value="CUPREDOXIN SUPERFAMILY PROTEIN"/>
    <property type="match status" value="1"/>
</dbReference>
<accession>A0A2P7R642</accession>
<comment type="caution">
    <text evidence="5">The sequence shown here is derived from an EMBL/GenBank/DDBJ whole genome shotgun (WGS) entry which is preliminary data.</text>
</comment>
<sequence length="1088" mass="121455">MNSSTTPAQGLRYTGIATAVLLTLGLASAAPVDDVGPPPATDPSAFVDPPADNRAALAELLTLPAAYKGALEMPDNVFGDRTTPLAENVLQPDDQPSFDYPSEGPASPLYGARPFTQHMLRFEAFGMEKVDPTVPAGNIRFPQPSTGPAPEQDPLYLARSSPAGSALDAFLQQPGFHPFPTQFANVLDRNPWKAHIEHFLNRSLVGAPAEGRPPGKGWSHQRWNEFYPQVGFKTVQAGSRVNSGILDSKQTHGYTNGEFGPGGLYYHNGSSRGLAVRFHPKMPVQDHKSLWTFDGTLPPKLLMARHGQPILMRHYNALPIDPAANRGFGLHTITTHEHNGHVPAESDGYANAFFFPGQFYDYRWPMQLAGYDSINTTAEDPRAAFPCEPGETLWVNDTNPGLKNCDNGSIRIRGDWRETMSTHWFHDHMLDFTAQNVYKGNAAMMNYYSALDRGNEGFEDGVNLRFPSGTAYSWGNRDYDVNLIIADKAWDPSGQLWFNPFNTDGFLGDQMLVNWLYKPYLDVRARSYRFRLLNGSVSRYFKIAVVREISGGGGEFPGPDGSGVSYDRVPFHLIANDGNIMEHAIPFDGSRDLDGDGDLDDHHGIMPEQGIAERYDIIIDFSKHGIQPGDRIYFVNLMEHDDGRNPEEAIPLDEVLSEEYKAVTRQTDKGLRWRDGDPVVGKFLQFNVKPYAGQDLSMNPAEYEPGGKKMIPLTIDRDDPEMQAKLRQARKRTFEFSRSDGTDENPWTIQTDDGFGYAMDPRRISAAPQLDTGPTDAGFSGDTTLEVWRLDNSGGGWSHPVHVHFEEGVILSRDGKAPPEWEKWARKDVFRIGREDEASEVVEIAFRFREFAGTYMEHCHNTQHEDTAMLLRWDLEQPGQFQLMPTPLPSWDGVRYVNSVALPTARTGFRDDDDESRDDGGSIDDIVDNDDGLGDNGNTDDGLADNGDGNTDGGLADNGDGNTGDGLADNGDGNTGDGLADNDDGNSGDDLADVGDSRDDDRNRNARDERRDRDDDRNRNARDERRDRDDDRNRNTRDERRDRDDDRNRNTRDERRDRDDDRNRNNNRRSDELRRSAGITPVASFVDR</sequence>
<evidence type="ECO:0000313" key="6">
    <source>
        <dbReference type="Proteomes" id="UP000240243"/>
    </source>
</evidence>
<evidence type="ECO:0000256" key="3">
    <source>
        <dbReference type="SAM" id="SignalP"/>
    </source>
</evidence>
<dbReference type="InterPro" id="IPR045087">
    <property type="entry name" value="Cu-oxidase_fam"/>
</dbReference>
<evidence type="ECO:0000259" key="4">
    <source>
        <dbReference type="Pfam" id="PF07731"/>
    </source>
</evidence>
<feature type="compositionally biased region" description="Low complexity" evidence="2">
    <location>
        <begin position="936"/>
        <end position="972"/>
    </location>
</feature>
<feature type="compositionally biased region" description="Acidic residues" evidence="2">
    <location>
        <begin position="980"/>
        <end position="993"/>
    </location>
</feature>
<dbReference type="Pfam" id="PF07731">
    <property type="entry name" value="Cu-oxidase_2"/>
    <property type="match status" value="1"/>
</dbReference>
<evidence type="ECO:0000256" key="1">
    <source>
        <dbReference type="ARBA" id="ARBA00022723"/>
    </source>
</evidence>
<feature type="compositionally biased region" description="Acidic residues" evidence="2">
    <location>
        <begin position="911"/>
        <end position="933"/>
    </location>
</feature>
<protein>
    <submittedName>
        <fullName evidence="5">Copper oxidase</fullName>
    </submittedName>
</protein>
<gene>
    <name evidence="5" type="ORF">C7H85_09865</name>
</gene>
<dbReference type="GO" id="GO:0005507">
    <property type="term" value="F:copper ion binding"/>
    <property type="evidence" value="ECO:0007669"/>
    <property type="project" value="InterPro"/>
</dbReference>
<feature type="region of interest" description="Disordered" evidence="2">
    <location>
        <begin position="906"/>
        <end position="1088"/>
    </location>
</feature>